<accession>A0A0A9GL52</accession>
<dbReference type="EMBL" id="GBRH01172689">
    <property type="protein sequence ID" value="JAE25207.1"/>
    <property type="molecule type" value="Transcribed_RNA"/>
</dbReference>
<name>A0A0A9GL52_ARUDO</name>
<protein>
    <submittedName>
        <fullName evidence="1">Uncharacterized protein</fullName>
    </submittedName>
</protein>
<reference evidence="1" key="2">
    <citation type="journal article" date="2015" name="Data Brief">
        <title>Shoot transcriptome of the giant reed, Arundo donax.</title>
        <authorList>
            <person name="Barrero R.A."/>
            <person name="Guerrero F.D."/>
            <person name="Moolhuijzen P."/>
            <person name="Goolsby J.A."/>
            <person name="Tidwell J."/>
            <person name="Bellgard S.E."/>
            <person name="Bellgard M.I."/>
        </authorList>
    </citation>
    <scope>NUCLEOTIDE SEQUENCE</scope>
    <source>
        <tissue evidence="1">Shoot tissue taken approximately 20 cm above the soil surface</tissue>
    </source>
</reference>
<dbReference type="AlphaFoldDB" id="A0A0A9GL52"/>
<proteinExistence type="predicted"/>
<organism evidence="1">
    <name type="scientific">Arundo donax</name>
    <name type="common">Giant reed</name>
    <name type="synonym">Donax arundinaceus</name>
    <dbReference type="NCBI Taxonomy" id="35708"/>
    <lineage>
        <taxon>Eukaryota</taxon>
        <taxon>Viridiplantae</taxon>
        <taxon>Streptophyta</taxon>
        <taxon>Embryophyta</taxon>
        <taxon>Tracheophyta</taxon>
        <taxon>Spermatophyta</taxon>
        <taxon>Magnoliopsida</taxon>
        <taxon>Liliopsida</taxon>
        <taxon>Poales</taxon>
        <taxon>Poaceae</taxon>
        <taxon>PACMAD clade</taxon>
        <taxon>Arundinoideae</taxon>
        <taxon>Arundineae</taxon>
        <taxon>Arundo</taxon>
    </lineage>
</organism>
<sequence length="43" mass="4807">MATVLYCCTAAALLAAIVRLLRCLLLLPTEHVQYFNVGIRRLC</sequence>
<reference evidence="1" key="1">
    <citation type="submission" date="2014-09" db="EMBL/GenBank/DDBJ databases">
        <authorList>
            <person name="Magalhaes I.L.F."/>
            <person name="Oliveira U."/>
            <person name="Santos F.R."/>
            <person name="Vidigal T.H.D.A."/>
            <person name="Brescovit A.D."/>
            <person name="Santos A.J."/>
        </authorList>
    </citation>
    <scope>NUCLEOTIDE SEQUENCE</scope>
    <source>
        <tissue evidence="1">Shoot tissue taken approximately 20 cm above the soil surface</tissue>
    </source>
</reference>
<evidence type="ECO:0000313" key="1">
    <source>
        <dbReference type="EMBL" id="JAE25207.1"/>
    </source>
</evidence>